<dbReference type="PROSITE" id="PS51318">
    <property type="entry name" value="TAT"/>
    <property type="match status" value="1"/>
</dbReference>
<dbReference type="Proteomes" id="UP000191901">
    <property type="component" value="Chromosome"/>
</dbReference>
<proteinExistence type="predicted"/>
<protein>
    <recommendedName>
        <fullName evidence="5">DUF928 domain-containing protein</fullName>
    </recommendedName>
</protein>
<dbReference type="Pfam" id="PF06051">
    <property type="entry name" value="DUF928"/>
    <property type="match status" value="1"/>
</dbReference>
<dbReference type="KEGG" id="hhg:XM38_050260"/>
<feature type="chain" id="PRO_5013165023" description="DUF928 domain-containing protein" evidence="2">
    <location>
        <begin position="34"/>
        <end position="390"/>
    </location>
</feature>
<dbReference type="OrthoDB" id="536034at2"/>
<feature type="compositionally biased region" description="Low complexity" evidence="1">
    <location>
        <begin position="208"/>
        <end position="221"/>
    </location>
</feature>
<dbReference type="EMBL" id="CP021983">
    <property type="protein sequence ID" value="ASC74052.1"/>
    <property type="molecule type" value="Genomic_DNA"/>
</dbReference>
<feature type="compositionally biased region" description="Polar residues" evidence="1">
    <location>
        <begin position="76"/>
        <end position="94"/>
    </location>
</feature>
<evidence type="ECO:0000256" key="2">
    <source>
        <dbReference type="SAM" id="SignalP"/>
    </source>
</evidence>
<organism evidence="3 4">
    <name type="scientific">Halomicronema hongdechloris C2206</name>
    <dbReference type="NCBI Taxonomy" id="1641165"/>
    <lineage>
        <taxon>Bacteria</taxon>
        <taxon>Bacillati</taxon>
        <taxon>Cyanobacteriota</taxon>
        <taxon>Cyanophyceae</taxon>
        <taxon>Nodosilineales</taxon>
        <taxon>Nodosilineaceae</taxon>
        <taxon>Halomicronema</taxon>
    </lineage>
</organism>
<reference evidence="3 4" key="1">
    <citation type="journal article" date="2016" name="Biochim. Biophys. Acta">
        <title>Characterization of red-shifted phycobilisomes isolated from the chlorophyll f-containing cyanobacterium Halomicronema hongdechloris.</title>
        <authorList>
            <person name="Li Y."/>
            <person name="Lin Y."/>
            <person name="Garvey C.J."/>
            <person name="Birch D."/>
            <person name="Corkery R.W."/>
            <person name="Loughlin P.C."/>
            <person name="Scheer H."/>
            <person name="Willows R.D."/>
            <person name="Chen M."/>
        </authorList>
    </citation>
    <scope>NUCLEOTIDE SEQUENCE [LARGE SCALE GENOMIC DNA]</scope>
    <source>
        <strain evidence="3 4">C2206</strain>
    </source>
</reference>
<feature type="compositionally biased region" description="Polar residues" evidence="1">
    <location>
        <begin position="244"/>
        <end position="263"/>
    </location>
</feature>
<evidence type="ECO:0008006" key="5">
    <source>
        <dbReference type="Google" id="ProtNLM"/>
    </source>
</evidence>
<evidence type="ECO:0000313" key="4">
    <source>
        <dbReference type="Proteomes" id="UP000191901"/>
    </source>
</evidence>
<evidence type="ECO:0000256" key="1">
    <source>
        <dbReference type="SAM" id="MobiDB-lite"/>
    </source>
</evidence>
<feature type="region of interest" description="Disordered" evidence="1">
    <location>
        <begin position="72"/>
        <end position="115"/>
    </location>
</feature>
<dbReference type="AlphaFoldDB" id="A0A1Z3HUV7"/>
<name>A0A1Z3HUV7_9CYAN</name>
<keyword evidence="4" id="KW-1185">Reference proteome</keyword>
<dbReference type="InterPro" id="IPR006311">
    <property type="entry name" value="TAT_signal"/>
</dbReference>
<feature type="signal peptide" evidence="2">
    <location>
        <begin position="1"/>
        <end position="33"/>
    </location>
</feature>
<feature type="region of interest" description="Disordered" evidence="1">
    <location>
        <begin position="208"/>
        <end position="263"/>
    </location>
</feature>
<gene>
    <name evidence="3" type="ORF">XM38_050260</name>
</gene>
<feature type="region of interest" description="Disordered" evidence="1">
    <location>
        <begin position="340"/>
        <end position="368"/>
    </location>
</feature>
<sequence length="390" mass="41925">MPTPTFRRRLVRRLVPLVLAVPIMAAIAPQAEAGLIERIQSIFGGGNTGGQVSNGRSRGGAIRREVCGQPVAGTSELGSTSESQQPNQGASQASAADVTTEPSSNMLVVLSPPTRQKTTQARPSFYLYVPYGQSAENIRLFFELSQINPEVPVPHAPRTIANLPLQLPETPGWVRFQVPEEIALEVGKTYAWNFNIQCVASESATATASAETVSEPESTSEPLDDSVDSSVDSNSAGFPIITSLPANSSGTSAQPSGQEDTLSVTADNSLETDGIWGQVERIEMPPRLMVRLDELAAREYFPVYLEYELWFEMVSNLATFQPPEWQELLANYEALLPSPAASDTTTADAEAVTTDTDTASPAESSEISAITADSEIELQVIRPLESLPIE</sequence>
<evidence type="ECO:0000313" key="3">
    <source>
        <dbReference type="EMBL" id="ASC74052.1"/>
    </source>
</evidence>
<dbReference type="STRING" id="1641165.XM38_01080"/>
<dbReference type="InterPro" id="IPR010328">
    <property type="entry name" value="DUF928"/>
</dbReference>
<dbReference type="RefSeq" id="WP_088431320.1">
    <property type="nucleotide sequence ID" value="NZ_CP021983.2"/>
</dbReference>
<accession>A0A1Z3HUV7</accession>
<keyword evidence="2" id="KW-0732">Signal</keyword>